<evidence type="ECO:0000313" key="2">
    <source>
        <dbReference type="EMBL" id="TLM78357.1"/>
    </source>
</evidence>
<evidence type="ECO:0000313" key="3">
    <source>
        <dbReference type="Proteomes" id="UP000306791"/>
    </source>
</evidence>
<protein>
    <submittedName>
        <fullName evidence="2">Acyl dehydratase</fullName>
    </submittedName>
</protein>
<name>A0ABY2ULG3_9GAMM</name>
<keyword evidence="3" id="KW-1185">Reference proteome</keyword>
<dbReference type="PANTHER" id="PTHR43841">
    <property type="entry name" value="3-HYDROXYACYL-THIOESTER DEHYDRATASE HTDX-RELATED"/>
    <property type="match status" value="1"/>
</dbReference>
<dbReference type="Gene3D" id="3.10.129.10">
    <property type="entry name" value="Hotdog Thioesterase"/>
    <property type="match status" value="1"/>
</dbReference>
<dbReference type="Proteomes" id="UP000306791">
    <property type="component" value="Unassembled WGS sequence"/>
</dbReference>
<dbReference type="InterPro" id="IPR002539">
    <property type="entry name" value="MaoC-like_dom"/>
</dbReference>
<dbReference type="Pfam" id="PF01575">
    <property type="entry name" value="MaoC_dehydratas"/>
    <property type="match status" value="1"/>
</dbReference>
<proteinExistence type="predicted"/>
<sequence length="312" mass="33990">MHRIATAPRAVNTPMPLQFDLDTRPAILPLYFRALTARKPGRLPPGQERVLASVLLGNQAVDPVHLQIYRDVCGFGPGQHLPATYPFVLAMPLQLKLLVSEAFPFPVLGVVHVRNSITQYRPLLEREHLDIRCDLAAAVAVKRGYEFELLTSVRVNGELVWECVSTLLSRTPHGEAKVSRPSSGKKAWVAPVDEGCASAVNWQVPADIGRRYARVSGDRNPIHLSASTAKIFGFPRAIAHGMWTKARCLAALEEGAYAGTLPDRFTLGVDFIKPIFLPAEVLFQSAQSATGTGFSLSSGGRRVNLTGALVHC</sequence>
<dbReference type="PANTHER" id="PTHR43841:SF3">
    <property type="entry name" value="(3R)-HYDROXYACYL-ACP DEHYDRATASE SUBUNIT HADB"/>
    <property type="match status" value="1"/>
</dbReference>
<feature type="domain" description="MaoC-like" evidence="1">
    <location>
        <begin position="210"/>
        <end position="294"/>
    </location>
</feature>
<organism evidence="2 3">
    <name type="scientific">Microbulbifer harenosus</name>
    <dbReference type="NCBI Taxonomy" id="2576840"/>
    <lineage>
        <taxon>Bacteria</taxon>
        <taxon>Pseudomonadati</taxon>
        <taxon>Pseudomonadota</taxon>
        <taxon>Gammaproteobacteria</taxon>
        <taxon>Cellvibrionales</taxon>
        <taxon>Microbulbiferaceae</taxon>
        <taxon>Microbulbifer</taxon>
    </lineage>
</organism>
<gene>
    <name evidence="2" type="ORF">FDY93_06055</name>
</gene>
<dbReference type="EMBL" id="VANI01000006">
    <property type="protein sequence ID" value="TLM78357.1"/>
    <property type="molecule type" value="Genomic_DNA"/>
</dbReference>
<evidence type="ECO:0000259" key="1">
    <source>
        <dbReference type="Pfam" id="PF01575"/>
    </source>
</evidence>
<reference evidence="2 3" key="1">
    <citation type="submission" date="2019-05" db="EMBL/GenBank/DDBJ databases">
        <title>Microbulbifer harenosus sp. nov., an alginate-degrading bacterium isolated from coastal sand.</title>
        <authorList>
            <person name="Huang H."/>
            <person name="Mo K."/>
            <person name="Bao S."/>
        </authorList>
    </citation>
    <scope>NUCLEOTIDE SEQUENCE [LARGE SCALE GENOMIC DNA]</scope>
    <source>
        <strain evidence="2 3">HB161719</strain>
    </source>
</reference>
<dbReference type="SUPFAM" id="SSF54637">
    <property type="entry name" value="Thioesterase/thiol ester dehydrase-isomerase"/>
    <property type="match status" value="2"/>
</dbReference>
<comment type="caution">
    <text evidence="2">The sequence shown here is derived from an EMBL/GenBank/DDBJ whole genome shotgun (WGS) entry which is preliminary data.</text>
</comment>
<dbReference type="InterPro" id="IPR029069">
    <property type="entry name" value="HotDog_dom_sf"/>
</dbReference>
<accession>A0ABY2ULG3</accession>